<dbReference type="EMBL" id="LR593887">
    <property type="protein sequence ID" value="VTS05869.1"/>
    <property type="molecule type" value="Genomic_DNA"/>
</dbReference>
<proteinExistence type="predicted"/>
<dbReference type="InParanoid" id="A0A6C2YSZ5"/>
<evidence type="ECO:0000313" key="2">
    <source>
        <dbReference type="Proteomes" id="UP000464378"/>
    </source>
</evidence>
<dbReference type="KEGG" id="tim:GMBLW1_49400"/>
<evidence type="ECO:0000313" key="1">
    <source>
        <dbReference type="EMBL" id="VIP04253.1"/>
    </source>
</evidence>
<dbReference type="Gene3D" id="2.120.10.80">
    <property type="entry name" value="Kelch-type beta propeller"/>
    <property type="match status" value="1"/>
</dbReference>
<protein>
    <submittedName>
        <fullName evidence="1">Galactose oxidase: Uncharacterized protein</fullName>
    </submittedName>
</protein>
<accession>A0A6C2YSZ5</accession>
<dbReference type="EMBL" id="LR586016">
    <property type="protein sequence ID" value="VIP04253.1"/>
    <property type="molecule type" value="Genomic_DNA"/>
</dbReference>
<dbReference type="AlphaFoldDB" id="A0A6C2YSZ5"/>
<organism evidence="1">
    <name type="scientific">Tuwongella immobilis</name>
    <dbReference type="NCBI Taxonomy" id="692036"/>
    <lineage>
        <taxon>Bacteria</taxon>
        <taxon>Pseudomonadati</taxon>
        <taxon>Planctomycetota</taxon>
        <taxon>Planctomycetia</taxon>
        <taxon>Gemmatales</taxon>
        <taxon>Gemmataceae</taxon>
        <taxon>Tuwongella</taxon>
    </lineage>
</organism>
<keyword evidence="2" id="KW-1185">Reference proteome</keyword>
<dbReference type="InterPro" id="IPR011043">
    <property type="entry name" value="Gal_Oxase/kelch_b-propeller"/>
</dbReference>
<dbReference type="SUPFAM" id="SSF50965">
    <property type="entry name" value="Galactose oxidase, central domain"/>
    <property type="match status" value="1"/>
</dbReference>
<name>A0A6C2YSZ5_9BACT</name>
<gene>
    <name evidence="1" type="ORF">GMBLW1_49400</name>
</gene>
<dbReference type="Proteomes" id="UP000464378">
    <property type="component" value="Chromosome"/>
</dbReference>
<reference evidence="1" key="1">
    <citation type="submission" date="2019-04" db="EMBL/GenBank/DDBJ databases">
        <authorList>
            <consortium name="Science for Life Laboratories"/>
        </authorList>
    </citation>
    <scope>NUCLEOTIDE SEQUENCE</scope>
    <source>
        <strain evidence="1">MBLW1</strain>
    </source>
</reference>
<dbReference type="InterPro" id="IPR015915">
    <property type="entry name" value="Kelch-typ_b-propeller"/>
</dbReference>
<dbReference type="RefSeq" id="WP_162659357.1">
    <property type="nucleotide sequence ID" value="NZ_LR593887.1"/>
</dbReference>
<sequence>MHFASPGRIERRQFVIQSLLATGSFCVPNSMIHAKEKEANPIDPVCPPRADILDKLQKLPENHGILLGKAAVVGDFNETARKFELDRTGPRARDYCLKMVWAPERKRVLFCGANHGVPHRLNDVWEFDLPSLTWVMLYAPDLTRGYLDLGKDRSDVRVADGVLQTMRGGPAIVGHTWWGLTYDPKAKRMLFLNTWVTDAAKMVREMGGDPTKLDSGPPLWAFDPQGKRWQPLHAPQPQSKPPFVSVFGGMLEYLPEWNGAVWHVNNWQTRGMWRHDFQADRWELLTAKHDAKAFEANAPEPEQIGYYDPKRKAIFVQRHRDTFRCDVPTLTWTRLRKGNADDGQSPDGHDARSVLAHDPHSGHGLLCHFESNALWALDPDAVKWTRLQPQGDPMPRGHKRLAYFDPAANVWVVMHDTTIWAYRYRNISS</sequence>